<comment type="subcellular location">
    <subcellularLocation>
        <location evidence="1">Nucleus</location>
    </subcellularLocation>
</comment>
<name>A0A395T1D4_9HYPO</name>
<evidence type="ECO:0000313" key="10">
    <source>
        <dbReference type="Proteomes" id="UP000266234"/>
    </source>
</evidence>
<dbReference type="Pfam" id="PF15459">
    <property type="entry name" value="RRP14"/>
    <property type="match status" value="1"/>
</dbReference>
<accession>A0A395T1D4</accession>
<feature type="domain" description="Ribosomal RNA-processing protein 14 N-terminal" evidence="8">
    <location>
        <begin position="285"/>
        <end position="334"/>
    </location>
</feature>
<keyword evidence="4" id="KW-0175">Coiled coil</keyword>
<keyword evidence="10" id="KW-1185">Reference proteome</keyword>
<evidence type="ECO:0000259" key="7">
    <source>
        <dbReference type="Pfam" id="PF10252"/>
    </source>
</evidence>
<organism evidence="9 10">
    <name type="scientific">Fusarium longipes</name>
    <dbReference type="NCBI Taxonomy" id="694270"/>
    <lineage>
        <taxon>Eukaryota</taxon>
        <taxon>Fungi</taxon>
        <taxon>Dikarya</taxon>
        <taxon>Ascomycota</taxon>
        <taxon>Pezizomycotina</taxon>
        <taxon>Sordariomycetes</taxon>
        <taxon>Hypocreomycetidae</taxon>
        <taxon>Hypocreales</taxon>
        <taxon>Nectriaceae</taxon>
        <taxon>Fusarium</taxon>
    </lineage>
</organism>
<evidence type="ECO:0000259" key="8">
    <source>
        <dbReference type="Pfam" id="PF15459"/>
    </source>
</evidence>
<feature type="compositionally biased region" description="Basic and acidic residues" evidence="5">
    <location>
        <begin position="85"/>
        <end position="105"/>
    </location>
</feature>
<feature type="region of interest" description="Disordered" evidence="5">
    <location>
        <begin position="588"/>
        <end position="649"/>
    </location>
</feature>
<feature type="compositionally biased region" description="Basic residues" evidence="5">
    <location>
        <begin position="14"/>
        <end position="28"/>
    </location>
</feature>
<feature type="compositionally biased region" description="Basic and acidic residues" evidence="5">
    <location>
        <begin position="622"/>
        <end position="640"/>
    </location>
</feature>
<feature type="region of interest" description="Disordered" evidence="5">
    <location>
        <begin position="749"/>
        <end position="831"/>
    </location>
</feature>
<evidence type="ECO:0000256" key="1">
    <source>
        <dbReference type="ARBA" id="ARBA00004123"/>
    </source>
</evidence>
<feature type="compositionally biased region" description="Acidic residues" evidence="5">
    <location>
        <begin position="360"/>
        <end position="374"/>
    </location>
</feature>
<evidence type="ECO:0000256" key="4">
    <source>
        <dbReference type="SAM" id="Coils"/>
    </source>
</evidence>
<dbReference type="GO" id="GO:0042273">
    <property type="term" value="P:ribosomal large subunit biogenesis"/>
    <property type="evidence" value="ECO:0007669"/>
    <property type="project" value="TreeGrafter"/>
</dbReference>
<dbReference type="PANTHER" id="PTHR14369">
    <property type="entry name" value="SURFEIT LOCUS PROTEIN 6"/>
    <property type="match status" value="1"/>
</dbReference>
<comment type="similarity">
    <text evidence="2">Belongs to the SURF6 family.</text>
</comment>
<dbReference type="Proteomes" id="UP000266234">
    <property type="component" value="Unassembled WGS sequence"/>
</dbReference>
<evidence type="ECO:0000256" key="5">
    <source>
        <dbReference type="SAM" id="MobiDB-lite"/>
    </source>
</evidence>
<gene>
    <name evidence="9" type="ORF">FLONG3_3359</name>
</gene>
<proteinExistence type="inferred from homology"/>
<evidence type="ECO:0000256" key="3">
    <source>
        <dbReference type="ARBA" id="ARBA00023242"/>
    </source>
</evidence>
<feature type="compositionally biased region" description="Basic and acidic residues" evidence="5">
    <location>
        <begin position="755"/>
        <end position="793"/>
    </location>
</feature>
<feature type="region of interest" description="Disordered" evidence="5">
    <location>
        <begin position="1"/>
        <end position="169"/>
    </location>
</feature>
<dbReference type="AlphaFoldDB" id="A0A395T1D4"/>
<evidence type="ECO:0000259" key="6">
    <source>
        <dbReference type="Pfam" id="PF04935"/>
    </source>
</evidence>
<dbReference type="EMBL" id="PXOG01000065">
    <property type="protein sequence ID" value="RGP78543.1"/>
    <property type="molecule type" value="Genomic_DNA"/>
</dbReference>
<feature type="coiled-coil region" evidence="4">
    <location>
        <begin position="205"/>
        <end position="243"/>
    </location>
</feature>
<feature type="compositionally biased region" description="Basic and acidic residues" evidence="5">
    <location>
        <begin position="588"/>
        <end position="610"/>
    </location>
</feature>
<feature type="compositionally biased region" description="Basic and acidic residues" evidence="5">
    <location>
        <begin position="380"/>
        <end position="401"/>
    </location>
</feature>
<dbReference type="Pfam" id="PF04935">
    <property type="entry name" value="SURF6"/>
    <property type="match status" value="1"/>
</dbReference>
<feature type="compositionally biased region" description="Low complexity" evidence="5">
    <location>
        <begin position="462"/>
        <end position="472"/>
    </location>
</feature>
<dbReference type="PANTHER" id="PTHR14369:SF0">
    <property type="entry name" value="SURFEIT LOCUS PROTEIN 6"/>
    <property type="match status" value="1"/>
</dbReference>
<keyword evidence="3" id="KW-0539">Nucleus</keyword>
<feature type="region of interest" description="Disordered" evidence="5">
    <location>
        <begin position="310"/>
        <end position="571"/>
    </location>
</feature>
<dbReference type="STRING" id="694270.A0A395T1D4"/>
<dbReference type="InterPro" id="IPR029190">
    <property type="entry name" value="Rrp14/SURF6_C"/>
</dbReference>
<feature type="compositionally biased region" description="Low complexity" evidence="5">
    <location>
        <begin position="530"/>
        <end position="561"/>
    </location>
</feature>
<feature type="compositionally biased region" description="Acidic residues" evidence="5">
    <location>
        <begin position="490"/>
        <end position="501"/>
    </location>
</feature>
<dbReference type="GO" id="GO:0003677">
    <property type="term" value="F:DNA binding"/>
    <property type="evidence" value="ECO:0007669"/>
    <property type="project" value="TreeGrafter"/>
</dbReference>
<evidence type="ECO:0000256" key="2">
    <source>
        <dbReference type="ARBA" id="ARBA00005904"/>
    </source>
</evidence>
<feature type="region of interest" description="Disordered" evidence="5">
    <location>
        <begin position="179"/>
        <end position="198"/>
    </location>
</feature>
<feature type="domain" description="Ribosomal RNA-processing protein 14/surfeit locus protein 6 C-terminal" evidence="6">
    <location>
        <begin position="605"/>
        <end position="795"/>
    </location>
</feature>
<dbReference type="InterPro" id="IPR019380">
    <property type="entry name" value="Casein_kinase_sb_PP28"/>
</dbReference>
<feature type="compositionally biased region" description="Gly residues" evidence="5">
    <location>
        <begin position="818"/>
        <end position="831"/>
    </location>
</feature>
<sequence>MAPGGPPGTGSRGRGGKFRKPARGGGKKFSRDIRPLDADGNEVSMWAVDADKENDSDEDESSEEESSEEEEDSDDAADAGPSNEPTKEQSRENRKAEKKARKEAAIARQKAKTVEVGDLPSSDSDESDSETDDDMPANPNHSKKARKQATAGVNEITEDMENLTTAPTRREREALEAAAAKEKHMRLTAQGKTDESRADLERLKAIREQRALDAARRQAEREEREEQEKIKKAEFEAKEARLMNIKARFFYRCSQFPILKFWDTEGEVIQTVTRNMAESSVKDRLRLQSNAFDGILSLIPAKMYYGEDTSDQWNKKKQTKEEAAAARRGKLDPDSELNRNAKEVMDERAKNKRKLREMEQQGEDENDDDWEEYEPVPGVDSEKPGEGLKAAKTENNKKQKLDEDDDTEPKASAEATPSKLSRREEKRAAKKEKKKEKKVEKPEKKEQNTTKVEAPKTENNDAPASATIAQKQAAKKQAKAPANKAQKQEEEGEETTTEGDGEVLPMDISGMEKEDETSGNSSRESEPHSPTFDTAAPAETTADPESTTSTTTSISSTVAPSEKPKHIKLPADTTAIRARLAAKIEALRAARKADGPDGKPIRTRQELIESRRKKQEQRKAHKQEMRKQAKLEEQRKREEALVSNSPGIMSPAVELDESASNFTFGRVAFGDGAQLSRDLGHVLTQGKKKGPSDPKTALIKVQNQKKRLQELDPEKRADIAEKDVWLTARRRAEGEKIRDDEALLKRAVKRKEVAKKKSEKAWRERVDGVKQAQKDRQRKREENLRARRDDKLLGKAGKKKKKGGAAGAKKKGRPGFEGSLGVGGGKKGGKK</sequence>
<feature type="compositionally biased region" description="Acidic residues" evidence="5">
    <location>
        <begin position="123"/>
        <end position="135"/>
    </location>
</feature>
<dbReference type="InterPro" id="IPR007019">
    <property type="entry name" value="SURF6"/>
</dbReference>
<feature type="compositionally biased region" description="Basic and acidic residues" evidence="5">
    <location>
        <begin position="437"/>
        <end position="459"/>
    </location>
</feature>
<dbReference type="Pfam" id="PF10252">
    <property type="entry name" value="PP28"/>
    <property type="match status" value="1"/>
</dbReference>
<feature type="compositionally biased region" description="Basic residues" evidence="5">
    <location>
        <begin position="611"/>
        <end position="621"/>
    </location>
</feature>
<comment type="caution">
    <text evidence="9">The sequence shown here is derived from an EMBL/GenBank/DDBJ whole genome shotgun (WGS) entry which is preliminary data.</text>
</comment>
<protein>
    <submittedName>
        <fullName evidence="9">Ribosomal rna-processing 14</fullName>
    </submittedName>
</protein>
<evidence type="ECO:0000313" key="9">
    <source>
        <dbReference type="EMBL" id="RGP78543.1"/>
    </source>
</evidence>
<feature type="compositionally biased region" description="Acidic residues" evidence="5">
    <location>
        <begin position="52"/>
        <end position="77"/>
    </location>
</feature>
<feature type="compositionally biased region" description="Basic and acidic residues" evidence="5">
    <location>
        <begin position="319"/>
        <end position="349"/>
    </location>
</feature>
<reference evidence="9 10" key="1">
    <citation type="journal article" date="2018" name="PLoS Pathog.">
        <title>Evolution of structural diversity of trichothecenes, a family of toxins produced by plant pathogenic and entomopathogenic fungi.</title>
        <authorList>
            <person name="Proctor R.H."/>
            <person name="McCormick S.P."/>
            <person name="Kim H.S."/>
            <person name="Cardoza R.E."/>
            <person name="Stanley A.M."/>
            <person name="Lindo L."/>
            <person name="Kelly A."/>
            <person name="Brown D.W."/>
            <person name="Lee T."/>
            <person name="Vaughan M.M."/>
            <person name="Alexander N.J."/>
            <person name="Busman M."/>
            <person name="Gutierrez S."/>
        </authorList>
    </citation>
    <scope>NUCLEOTIDE SEQUENCE [LARGE SCALE GENOMIC DNA]</scope>
    <source>
        <strain evidence="9 10">NRRL 20695</strain>
    </source>
</reference>
<dbReference type="OrthoDB" id="444809at2759"/>
<dbReference type="GO" id="GO:0042274">
    <property type="term" value="P:ribosomal small subunit biogenesis"/>
    <property type="evidence" value="ECO:0007669"/>
    <property type="project" value="TreeGrafter"/>
</dbReference>
<dbReference type="GO" id="GO:0005730">
    <property type="term" value="C:nucleolus"/>
    <property type="evidence" value="ECO:0007669"/>
    <property type="project" value="TreeGrafter"/>
</dbReference>
<dbReference type="GO" id="GO:0003723">
    <property type="term" value="F:RNA binding"/>
    <property type="evidence" value="ECO:0007669"/>
    <property type="project" value="TreeGrafter"/>
</dbReference>
<dbReference type="InterPro" id="IPR029188">
    <property type="entry name" value="Rrp14_N"/>
</dbReference>
<feature type="compositionally biased region" description="Basic residues" evidence="5">
    <location>
        <begin position="796"/>
        <end position="813"/>
    </location>
</feature>
<feature type="domain" description="Casein kinase substrate phosphoprotein PP28" evidence="7">
    <location>
        <begin position="138"/>
        <end position="223"/>
    </location>
</feature>